<dbReference type="EMBL" id="JACAZI010000033">
    <property type="protein sequence ID" value="KAF7330217.1"/>
    <property type="molecule type" value="Genomic_DNA"/>
</dbReference>
<dbReference type="AlphaFoldDB" id="A0A8H6WX35"/>
<dbReference type="Proteomes" id="UP000620124">
    <property type="component" value="Unassembled WGS sequence"/>
</dbReference>
<accession>A0A8H6WX35</accession>
<evidence type="ECO:0000313" key="2">
    <source>
        <dbReference type="Proteomes" id="UP000620124"/>
    </source>
</evidence>
<evidence type="ECO:0000313" key="1">
    <source>
        <dbReference type="EMBL" id="KAF7330217.1"/>
    </source>
</evidence>
<keyword evidence="2" id="KW-1185">Reference proteome</keyword>
<proteinExistence type="predicted"/>
<reference evidence="1" key="1">
    <citation type="submission" date="2020-05" db="EMBL/GenBank/DDBJ databases">
        <title>Mycena genomes resolve the evolution of fungal bioluminescence.</title>
        <authorList>
            <person name="Tsai I.J."/>
        </authorList>
    </citation>
    <scope>NUCLEOTIDE SEQUENCE</scope>
    <source>
        <strain evidence="1">CCC161011</strain>
    </source>
</reference>
<comment type="caution">
    <text evidence="1">The sequence shown here is derived from an EMBL/GenBank/DDBJ whole genome shotgun (WGS) entry which is preliminary data.</text>
</comment>
<sequence>MSVSVCQVQVYRPYDPFHSLGAIPAVGGAALDSRKRTTSFSSPPRKRLHRTDSYVDLSFAVSTSPSTSAPTATPSASTPVPYTRTLRFYKEQKERRRALLRREPPVLDPSSSSRSCAPSATPCLYPCLSLANNAQSNSAEDNATPSPAAATACAQHSAVTARARRIAVSISGQMRPDPATAREGAHAYTVLLALFLLQS</sequence>
<name>A0A8H6WX35_9AGAR</name>
<protein>
    <submittedName>
        <fullName evidence="1">Uncharacterized protein</fullName>
    </submittedName>
</protein>
<gene>
    <name evidence="1" type="ORF">MVEN_02458800</name>
</gene>
<dbReference type="OrthoDB" id="3256438at2759"/>
<organism evidence="1 2">
    <name type="scientific">Mycena venus</name>
    <dbReference type="NCBI Taxonomy" id="2733690"/>
    <lineage>
        <taxon>Eukaryota</taxon>
        <taxon>Fungi</taxon>
        <taxon>Dikarya</taxon>
        <taxon>Basidiomycota</taxon>
        <taxon>Agaricomycotina</taxon>
        <taxon>Agaricomycetes</taxon>
        <taxon>Agaricomycetidae</taxon>
        <taxon>Agaricales</taxon>
        <taxon>Marasmiineae</taxon>
        <taxon>Mycenaceae</taxon>
        <taxon>Mycena</taxon>
    </lineage>
</organism>